<dbReference type="AlphaFoldDB" id="A0A060RCI4"/>
<dbReference type="Gene3D" id="3.40.50.300">
    <property type="entry name" value="P-loop containing nucleotide triphosphate hydrolases"/>
    <property type="match status" value="1"/>
</dbReference>
<feature type="binding site" evidence="5">
    <location>
        <position position="32"/>
    </location>
    <ligand>
        <name>AMP</name>
        <dbReference type="ChEBI" id="CHEBI:456215"/>
    </ligand>
</feature>
<dbReference type="UniPathway" id="UPA00588">
    <property type="reaction ID" value="UER00649"/>
</dbReference>
<dbReference type="KEGG" id="rbc:BN938_1032"/>
<evidence type="ECO:0000256" key="3">
    <source>
        <dbReference type="ARBA" id="ARBA00022741"/>
    </source>
</evidence>
<dbReference type="HOGENOM" id="CLU_032354_4_1_10"/>
<dbReference type="SUPFAM" id="SSF52540">
    <property type="entry name" value="P-loop containing nucleoside triphosphate hydrolases"/>
    <property type="match status" value="1"/>
</dbReference>
<protein>
    <recommendedName>
        <fullName evidence="5 7">Adenylate kinase</fullName>
        <shortName evidence="5">AK</shortName>
        <ecNumber evidence="5 7">2.7.4.3</ecNumber>
    </recommendedName>
    <alternativeName>
        <fullName evidence="5">ATP-AMP transphosphorylase</fullName>
    </alternativeName>
    <alternativeName>
        <fullName evidence="5">ATP:AMP phosphotransferase</fullName>
    </alternativeName>
    <alternativeName>
        <fullName evidence="5">Adenylate monophosphate kinase</fullName>
    </alternativeName>
</protein>
<keyword evidence="5" id="KW-0963">Cytoplasm</keyword>
<dbReference type="PRINTS" id="PR00094">
    <property type="entry name" value="ADENYLTKNASE"/>
</dbReference>
<keyword evidence="2 5" id="KW-0545">Nucleotide biosynthesis</keyword>
<name>A0A060RCI4_9BACT</name>
<dbReference type="PANTHER" id="PTHR23359">
    <property type="entry name" value="NUCLEOTIDE KINASE"/>
    <property type="match status" value="1"/>
</dbReference>
<evidence type="ECO:0000313" key="9">
    <source>
        <dbReference type="Proteomes" id="UP000027616"/>
    </source>
</evidence>
<comment type="subunit">
    <text evidence="5 7">Monomer.</text>
</comment>
<accession>A0A060RCI4</accession>
<evidence type="ECO:0000256" key="1">
    <source>
        <dbReference type="ARBA" id="ARBA00022679"/>
    </source>
</evidence>
<dbReference type="InterPro" id="IPR000850">
    <property type="entry name" value="Adenylat/UMP-CMP_kin"/>
</dbReference>
<comment type="pathway">
    <text evidence="5">Purine metabolism; AMP biosynthesis via salvage pathway; AMP from ADP: step 1/1.</text>
</comment>
<evidence type="ECO:0000256" key="7">
    <source>
        <dbReference type="RuleBase" id="RU003331"/>
    </source>
</evidence>
<dbReference type="NCBIfam" id="NF011105">
    <property type="entry name" value="PRK14532.1"/>
    <property type="match status" value="1"/>
</dbReference>
<dbReference type="Proteomes" id="UP000027616">
    <property type="component" value="Chromosome I"/>
</dbReference>
<proteinExistence type="inferred from homology"/>
<keyword evidence="3 5" id="KW-0547">Nucleotide-binding</keyword>
<keyword evidence="1 5" id="KW-0808">Transferase</keyword>
<dbReference type="InterPro" id="IPR027417">
    <property type="entry name" value="P-loop_NTPase"/>
</dbReference>
<keyword evidence="4 5" id="KW-0418">Kinase</keyword>
<comment type="subcellular location">
    <subcellularLocation>
        <location evidence="5 7">Cytoplasm</location>
    </subcellularLocation>
</comment>
<gene>
    <name evidence="5" type="primary">adk</name>
    <name evidence="8" type="ORF">BN938_1032</name>
</gene>
<feature type="binding site" evidence="5">
    <location>
        <position position="37"/>
    </location>
    <ligand>
        <name>AMP</name>
        <dbReference type="ChEBI" id="CHEBI:456215"/>
    </ligand>
</feature>
<feature type="binding site" evidence="5">
    <location>
        <position position="94"/>
    </location>
    <ligand>
        <name>AMP</name>
        <dbReference type="ChEBI" id="CHEBI:456215"/>
    </ligand>
</feature>
<dbReference type="STRING" id="1433126.BN938_1032"/>
<dbReference type="EC" id="2.7.4.3" evidence="5 7"/>
<dbReference type="PATRIC" id="fig|1433126.3.peg.1029"/>
<dbReference type="GO" id="GO:0005737">
    <property type="term" value="C:cytoplasm"/>
    <property type="evidence" value="ECO:0007669"/>
    <property type="project" value="UniProtKB-SubCell"/>
</dbReference>
<feature type="binding site" evidence="5">
    <location>
        <position position="147"/>
    </location>
    <ligand>
        <name>AMP</name>
        <dbReference type="ChEBI" id="CHEBI:456215"/>
    </ligand>
</feature>
<comment type="domain">
    <text evidence="5">Consists of three domains, a large central CORE domain and two small peripheral domains, NMPbind and LID, which undergo movements during catalysis. The LID domain closes over the site of phosphoryl transfer upon ATP binding. Assembling and dissambling the active center during each catalytic cycle provides an effective means to prevent ATP hydrolysis.</text>
</comment>
<feature type="binding site" evidence="5">
    <location>
        <begin position="87"/>
        <end position="90"/>
    </location>
    <ligand>
        <name>AMP</name>
        <dbReference type="ChEBI" id="CHEBI:456215"/>
    </ligand>
</feature>
<dbReference type="GO" id="GO:0005524">
    <property type="term" value="F:ATP binding"/>
    <property type="evidence" value="ECO:0007669"/>
    <property type="project" value="UniProtKB-UniRule"/>
</dbReference>
<dbReference type="CDD" id="cd01428">
    <property type="entry name" value="ADK"/>
    <property type="match status" value="1"/>
</dbReference>
<dbReference type="EMBL" id="HG934468">
    <property type="protein sequence ID" value="CDN31129.1"/>
    <property type="molecule type" value="Genomic_DNA"/>
</dbReference>
<dbReference type="GO" id="GO:0004017">
    <property type="term" value="F:AMP kinase activity"/>
    <property type="evidence" value="ECO:0007669"/>
    <property type="project" value="UniProtKB-UniRule"/>
</dbReference>
<evidence type="ECO:0000256" key="2">
    <source>
        <dbReference type="ARBA" id="ARBA00022727"/>
    </source>
</evidence>
<feature type="binding site" evidence="5">
    <location>
        <position position="135"/>
    </location>
    <ligand>
        <name>AMP</name>
        <dbReference type="ChEBI" id="CHEBI:456215"/>
    </ligand>
</feature>
<dbReference type="GO" id="GO:0044209">
    <property type="term" value="P:AMP salvage"/>
    <property type="evidence" value="ECO:0007669"/>
    <property type="project" value="UniProtKB-UniRule"/>
</dbReference>
<organism evidence="8 9">
    <name type="scientific">Mucinivorans hirudinis</name>
    <dbReference type="NCBI Taxonomy" id="1433126"/>
    <lineage>
        <taxon>Bacteria</taxon>
        <taxon>Pseudomonadati</taxon>
        <taxon>Bacteroidota</taxon>
        <taxon>Bacteroidia</taxon>
        <taxon>Bacteroidales</taxon>
        <taxon>Rikenellaceae</taxon>
        <taxon>Mucinivorans</taxon>
    </lineage>
</organism>
<feature type="binding site" evidence="5">
    <location>
        <position position="175"/>
    </location>
    <ligand>
        <name>ATP</name>
        <dbReference type="ChEBI" id="CHEBI:30616"/>
    </ligand>
</feature>
<feature type="region of interest" description="NMP" evidence="5">
    <location>
        <begin position="31"/>
        <end position="60"/>
    </location>
</feature>
<feature type="binding site" evidence="5">
    <location>
        <position position="129"/>
    </location>
    <ligand>
        <name>ATP</name>
        <dbReference type="ChEBI" id="CHEBI:30616"/>
    </ligand>
</feature>
<evidence type="ECO:0000256" key="5">
    <source>
        <dbReference type="HAMAP-Rule" id="MF_00235"/>
    </source>
</evidence>
<dbReference type="NCBIfam" id="NF001381">
    <property type="entry name" value="PRK00279.1-3"/>
    <property type="match status" value="1"/>
</dbReference>
<dbReference type="HAMAP" id="MF_00235">
    <property type="entry name" value="Adenylate_kinase_Adk"/>
    <property type="match status" value="1"/>
</dbReference>
<keyword evidence="5 7" id="KW-0067">ATP-binding</keyword>
<evidence type="ECO:0000256" key="6">
    <source>
        <dbReference type="RuleBase" id="RU003330"/>
    </source>
</evidence>
<evidence type="ECO:0000313" key="8">
    <source>
        <dbReference type="EMBL" id="CDN31129.1"/>
    </source>
</evidence>
<dbReference type="Pfam" id="PF00406">
    <property type="entry name" value="ADK"/>
    <property type="match status" value="1"/>
</dbReference>
<comment type="function">
    <text evidence="5">Catalyzes the reversible transfer of the terminal phosphate group between ATP and AMP. Plays an important role in cellular energy homeostasis and in adenine nucleotide metabolism.</text>
</comment>
<comment type="similarity">
    <text evidence="5 6">Belongs to the adenylate kinase family.</text>
</comment>
<dbReference type="NCBIfam" id="NF011100">
    <property type="entry name" value="PRK14527.1"/>
    <property type="match status" value="1"/>
</dbReference>
<dbReference type="OrthoDB" id="9805030at2"/>
<keyword evidence="9" id="KW-1185">Reference proteome</keyword>
<dbReference type="PROSITE" id="PS00113">
    <property type="entry name" value="ADENYLATE_KINASE"/>
    <property type="match status" value="1"/>
</dbReference>
<dbReference type="InterPro" id="IPR033690">
    <property type="entry name" value="Adenylat_kinase_CS"/>
</dbReference>
<feature type="binding site" evidence="5">
    <location>
        <begin position="11"/>
        <end position="16"/>
    </location>
    <ligand>
        <name>ATP</name>
        <dbReference type="ChEBI" id="CHEBI:30616"/>
    </ligand>
</feature>
<reference evidence="8 9" key="1">
    <citation type="journal article" date="2015" name="Genome Announc.">
        <title>Complete Genome Sequence of the Novel Leech Symbiont Mucinivorans hirudinis M3T.</title>
        <authorList>
            <person name="Nelson M.C."/>
            <person name="Bomar L."/>
            <person name="Graf J."/>
        </authorList>
    </citation>
    <scope>NUCLEOTIDE SEQUENCE [LARGE SCALE GENOMIC DNA]</scope>
    <source>
        <strain evidence="9">M3</strain>
    </source>
</reference>
<evidence type="ECO:0000256" key="4">
    <source>
        <dbReference type="ARBA" id="ARBA00022777"/>
    </source>
</evidence>
<comment type="catalytic activity">
    <reaction evidence="5 7">
        <text>AMP + ATP = 2 ADP</text>
        <dbReference type="Rhea" id="RHEA:12973"/>
        <dbReference type="ChEBI" id="CHEBI:30616"/>
        <dbReference type="ChEBI" id="CHEBI:456215"/>
        <dbReference type="ChEBI" id="CHEBI:456216"/>
        <dbReference type="EC" id="2.7.4.3"/>
    </reaction>
</comment>
<dbReference type="eggNOG" id="COG0563">
    <property type="taxonomic scope" value="Bacteria"/>
</dbReference>
<comment type="caution">
    <text evidence="5">Lacks conserved residue(s) required for the propagation of feature annotation.</text>
</comment>
<sequence length="192" mass="21083">MINIVLFGAPGSGKGTQADKLKEKYNLIHLSTGEVIRNEIRSGSALGTLAAKQMADGALASDDLVCGIINKFISSVADDTMGVIYDGFPRTMNQANEFDRMLKFKEQSVSMMIAIEITDEEVVKRISERGKISGRADDQSEEVIHNRIAVYKAQTAVVAEHYAAQNKYFGVDGMGTIEEVFERICAVIDKNR</sequence>